<evidence type="ECO:0000256" key="5">
    <source>
        <dbReference type="ARBA" id="ARBA00023136"/>
    </source>
</evidence>
<dbReference type="OrthoDB" id="7011692at2"/>
<feature type="transmembrane region" description="Helical" evidence="6">
    <location>
        <begin position="311"/>
        <end position="333"/>
    </location>
</feature>
<evidence type="ECO:0000313" key="8">
    <source>
        <dbReference type="Proteomes" id="UP000253383"/>
    </source>
</evidence>
<keyword evidence="2" id="KW-1003">Cell membrane</keyword>
<dbReference type="Proteomes" id="UP000253383">
    <property type="component" value="Unassembled WGS sequence"/>
</dbReference>
<keyword evidence="4 6" id="KW-1133">Transmembrane helix</keyword>
<evidence type="ECO:0000313" key="7">
    <source>
        <dbReference type="EMBL" id="RCR67136.1"/>
    </source>
</evidence>
<dbReference type="GO" id="GO:0005886">
    <property type="term" value="C:plasma membrane"/>
    <property type="evidence" value="ECO:0007669"/>
    <property type="project" value="UniProtKB-SubCell"/>
</dbReference>
<comment type="caution">
    <text evidence="7">The sequence shown here is derived from an EMBL/GenBank/DDBJ whole genome shotgun (WGS) entry which is preliminary data.</text>
</comment>
<proteinExistence type="predicted"/>
<dbReference type="Pfam" id="PF01943">
    <property type="entry name" value="Polysacc_synt"/>
    <property type="match status" value="1"/>
</dbReference>
<gene>
    <name evidence="7" type="ORF">DUE52_22750</name>
</gene>
<feature type="transmembrane region" description="Helical" evidence="6">
    <location>
        <begin position="250"/>
        <end position="267"/>
    </location>
</feature>
<name>A0A368JJ98_9BACT</name>
<keyword evidence="8" id="KW-1185">Reference proteome</keyword>
<evidence type="ECO:0000256" key="2">
    <source>
        <dbReference type="ARBA" id="ARBA00022475"/>
    </source>
</evidence>
<dbReference type="PANTHER" id="PTHR30250:SF26">
    <property type="entry name" value="PSMA PROTEIN"/>
    <property type="match status" value="1"/>
</dbReference>
<feature type="transmembrane region" description="Helical" evidence="6">
    <location>
        <begin position="51"/>
        <end position="70"/>
    </location>
</feature>
<feature type="transmembrane region" description="Helical" evidence="6">
    <location>
        <begin position="125"/>
        <end position="147"/>
    </location>
</feature>
<evidence type="ECO:0000256" key="1">
    <source>
        <dbReference type="ARBA" id="ARBA00004651"/>
    </source>
</evidence>
<feature type="transmembrane region" description="Helical" evidence="6">
    <location>
        <begin position="82"/>
        <end position="105"/>
    </location>
</feature>
<accession>A0A368JJ98</accession>
<evidence type="ECO:0000256" key="4">
    <source>
        <dbReference type="ARBA" id="ARBA00022989"/>
    </source>
</evidence>
<feature type="transmembrane region" description="Helical" evidence="6">
    <location>
        <begin position="345"/>
        <end position="363"/>
    </location>
</feature>
<protein>
    <submittedName>
        <fullName evidence="7">Lipopolysaccharide biosynthesis protein</fullName>
    </submittedName>
</protein>
<dbReference type="EMBL" id="QOWE01000021">
    <property type="protein sequence ID" value="RCR67136.1"/>
    <property type="molecule type" value="Genomic_DNA"/>
</dbReference>
<dbReference type="InterPro" id="IPR050833">
    <property type="entry name" value="Poly_Biosynth_Transport"/>
</dbReference>
<organism evidence="7 8">
    <name type="scientific">Larkinella punicea</name>
    <dbReference type="NCBI Taxonomy" id="2315727"/>
    <lineage>
        <taxon>Bacteria</taxon>
        <taxon>Pseudomonadati</taxon>
        <taxon>Bacteroidota</taxon>
        <taxon>Cytophagia</taxon>
        <taxon>Cytophagales</taxon>
        <taxon>Spirosomataceae</taxon>
        <taxon>Larkinella</taxon>
    </lineage>
</organism>
<dbReference type="InterPro" id="IPR002797">
    <property type="entry name" value="Polysacc_synth"/>
</dbReference>
<sequence>MFRRVLHSIAASVLGQAGQILIQLISVPLLIQYWGLTYYGEWLLLFTIPSYLSLSDAGLASALSNELLIVVSKKDESKAARLLGNGITAILGFGGLGAVLLALGLKLTGFTTWLKINYISESDAWQTLLFLMMYVVLALQQELLSTVPRAEGDNASGRIWITVTRLLEFAVVIVLVRTGSQAAAVAMAYSVVRGSSWAGMFLWYRHRYPWVRQVKTSFFPLAEIRPLFSPSLAFFGFALANSIVLQGSTLLIGAFMTPVQVVVYTTLRTLSNFIRQIINVLTSAIWPELTRALVAYDYATAILLHRRVCQIALWSSLLFLIALEITGGSILSVWTKGAVKPEQPVFTLLLLTSLPYSLWNTSATTAISVNRHQSIALAFVVSSLGSLLAATWLIPSYGLAGMAIGLLLGDGFMLFRVFQNSLSILSEERIGKLVPALVTDFAWLNPLRK</sequence>
<dbReference type="RefSeq" id="WP_114408368.1">
    <property type="nucleotide sequence ID" value="NZ_QOWE01000021.1"/>
</dbReference>
<keyword evidence="3 6" id="KW-0812">Transmembrane</keyword>
<reference evidence="7 8" key="1">
    <citation type="submission" date="2018-07" db="EMBL/GenBank/DDBJ databases">
        <title>Genome analysis of Larkinella rosea.</title>
        <authorList>
            <person name="Zhou Z."/>
            <person name="Wang G."/>
        </authorList>
    </citation>
    <scope>NUCLEOTIDE SEQUENCE [LARGE SCALE GENOMIC DNA]</scope>
    <source>
        <strain evidence="8">zzj9</strain>
    </source>
</reference>
<evidence type="ECO:0000256" key="6">
    <source>
        <dbReference type="SAM" id="Phobius"/>
    </source>
</evidence>
<comment type="subcellular location">
    <subcellularLocation>
        <location evidence="1">Cell membrane</location>
        <topology evidence="1">Multi-pass membrane protein</topology>
    </subcellularLocation>
</comment>
<evidence type="ECO:0000256" key="3">
    <source>
        <dbReference type="ARBA" id="ARBA00022692"/>
    </source>
</evidence>
<dbReference type="AlphaFoldDB" id="A0A368JJ98"/>
<dbReference type="PANTHER" id="PTHR30250">
    <property type="entry name" value="PST FAMILY PREDICTED COLANIC ACID TRANSPORTER"/>
    <property type="match status" value="1"/>
</dbReference>
<keyword evidence="5 6" id="KW-0472">Membrane</keyword>